<evidence type="ECO:0000256" key="1">
    <source>
        <dbReference type="ARBA" id="ARBA00010641"/>
    </source>
</evidence>
<gene>
    <name evidence="7" type="ORF">ACFOHJ_00285</name>
</gene>
<dbReference type="PANTHER" id="PTHR43133">
    <property type="entry name" value="RNA POLYMERASE ECF-TYPE SIGMA FACTO"/>
    <property type="match status" value="1"/>
</dbReference>
<dbReference type="InterPro" id="IPR013324">
    <property type="entry name" value="RNA_pol_sigma_r3/r4-like"/>
</dbReference>
<dbReference type="Gene3D" id="1.10.1740.10">
    <property type="match status" value="1"/>
</dbReference>
<dbReference type="InterPro" id="IPR039425">
    <property type="entry name" value="RNA_pol_sigma-70-like"/>
</dbReference>
<comment type="similarity">
    <text evidence="1">Belongs to the sigma-70 factor family. ECF subfamily.</text>
</comment>
<name>A0ABV7K6M0_9HYPH</name>
<dbReference type="PANTHER" id="PTHR43133:SF25">
    <property type="entry name" value="RNA POLYMERASE SIGMA FACTOR RFAY-RELATED"/>
    <property type="match status" value="1"/>
</dbReference>
<dbReference type="InterPro" id="IPR036388">
    <property type="entry name" value="WH-like_DNA-bd_sf"/>
</dbReference>
<dbReference type="SUPFAM" id="SSF88659">
    <property type="entry name" value="Sigma3 and sigma4 domains of RNA polymerase sigma factors"/>
    <property type="match status" value="1"/>
</dbReference>
<dbReference type="RefSeq" id="WP_378217346.1">
    <property type="nucleotide sequence ID" value="NZ_JBHRTK010000001.1"/>
</dbReference>
<dbReference type="InterPro" id="IPR013249">
    <property type="entry name" value="RNA_pol_sigma70_r4_t2"/>
</dbReference>
<dbReference type="Pfam" id="PF04542">
    <property type="entry name" value="Sigma70_r2"/>
    <property type="match status" value="1"/>
</dbReference>
<feature type="domain" description="RNA polymerase sigma-70 region 2" evidence="5">
    <location>
        <begin position="17"/>
        <end position="76"/>
    </location>
</feature>
<dbReference type="InterPro" id="IPR014284">
    <property type="entry name" value="RNA_pol_sigma-70_dom"/>
</dbReference>
<dbReference type="InterPro" id="IPR013325">
    <property type="entry name" value="RNA_pol_sigma_r2"/>
</dbReference>
<keyword evidence="2" id="KW-0805">Transcription regulation</keyword>
<proteinExistence type="inferred from homology"/>
<dbReference type="Pfam" id="PF08281">
    <property type="entry name" value="Sigma70_r4_2"/>
    <property type="match status" value="1"/>
</dbReference>
<evidence type="ECO:0000259" key="5">
    <source>
        <dbReference type="Pfam" id="PF04542"/>
    </source>
</evidence>
<dbReference type="EMBL" id="JBHRTK010000001">
    <property type="protein sequence ID" value="MFC3204656.1"/>
    <property type="molecule type" value="Genomic_DNA"/>
</dbReference>
<evidence type="ECO:0000313" key="8">
    <source>
        <dbReference type="Proteomes" id="UP001595583"/>
    </source>
</evidence>
<feature type="domain" description="RNA polymerase sigma factor 70 region 4 type 2" evidence="6">
    <location>
        <begin position="107"/>
        <end position="156"/>
    </location>
</feature>
<evidence type="ECO:0000256" key="4">
    <source>
        <dbReference type="ARBA" id="ARBA00023163"/>
    </source>
</evidence>
<organism evidence="7 8">
    <name type="scientific">Aquamicrobium soli</name>
    <dbReference type="NCBI Taxonomy" id="1811518"/>
    <lineage>
        <taxon>Bacteria</taxon>
        <taxon>Pseudomonadati</taxon>
        <taxon>Pseudomonadota</taxon>
        <taxon>Alphaproteobacteria</taxon>
        <taxon>Hyphomicrobiales</taxon>
        <taxon>Phyllobacteriaceae</taxon>
        <taxon>Aquamicrobium</taxon>
    </lineage>
</organism>
<evidence type="ECO:0000313" key="7">
    <source>
        <dbReference type="EMBL" id="MFC3204656.1"/>
    </source>
</evidence>
<protein>
    <submittedName>
        <fullName evidence="7">Sigma-70 family RNA polymerase sigma factor</fullName>
    </submittedName>
</protein>
<comment type="caution">
    <text evidence="7">The sequence shown here is derived from an EMBL/GenBank/DDBJ whole genome shotgun (WGS) entry which is preliminary data.</text>
</comment>
<keyword evidence="8" id="KW-1185">Reference proteome</keyword>
<evidence type="ECO:0000256" key="2">
    <source>
        <dbReference type="ARBA" id="ARBA00023015"/>
    </source>
</evidence>
<dbReference type="InterPro" id="IPR007627">
    <property type="entry name" value="RNA_pol_sigma70_r2"/>
</dbReference>
<evidence type="ECO:0000259" key="6">
    <source>
        <dbReference type="Pfam" id="PF08281"/>
    </source>
</evidence>
<dbReference type="CDD" id="cd06171">
    <property type="entry name" value="Sigma70_r4"/>
    <property type="match status" value="1"/>
</dbReference>
<evidence type="ECO:0000256" key="3">
    <source>
        <dbReference type="ARBA" id="ARBA00023082"/>
    </source>
</evidence>
<accession>A0ABV7K6M0</accession>
<sequence length="190" mass="21369">MDEHLGRARDDASIVELVPALRAFARTFYRDPNDADDLVQDTLLKALRSFETFEPGTRLKSWMFTIMRNTFYTRVKLYSREAPGSADCVAVRPSVGPTQEWSIRGAEVRKAINRLSPCHREVLMLVGVLGVSYEETAQICGCAMGTVKSRLNRARLNVLEQLGEASAATLLEQGYKYGNPEMCVHTERPR</sequence>
<keyword evidence="3" id="KW-0731">Sigma factor</keyword>
<dbReference type="Gene3D" id="1.10.10.10">
    <property type="entry name" value="Winged helix-like DNA-binding domain superfamily/Winged helix DNA-binding domain"/>
    <property type="match status" value="1"/>
</dbReference>
<dbReference type="SUPFAM" id="SSF88946">
    <property type="entry name" value="Sigma2 domain of RNA polymerase sigma factors"/>
    <property type="match status" value="1"/>
</dbReference>
<reference evidence="8" key="1">
    <citation type="journal article" date="2019" name="Int. J. Syst. Evol. Microbiol.">
        <title>The Global Catalogue of Microorganisms (GCM) 10K type strain sequencing project: providing services to taxonomists for standard genome sequencing and annotation.</title>
        <authorList>
            <consortium name="The Broad Institute Genomics Platform"/>
            <consortium name="The Broad Institute Genome Sequencing Center for Infectious Disease"/>
            <person name="Wu L."/>
            <person name="Ma J."/>
        </authorList>
    </citation>
    <scope>NUCLEOTIDE SEQUENCE [LARGE SCALE GENOMIC DNA]</scope>
    <source>
        <strain evidence="8">KCTC 52165</strain>
    </source>
</reference>
<dbReference type="NCBIfam" id="TIGR02937">
    <property type="entry name" value="sigma70-ECF"/>
    <property type="match status" value="1"/>
</dbReference>
<dbReference type="Proteomes" id="UP001595583">
    <property type="component" value="Unassembled WGS sequence"/>
</dbReference>
<keyword evidence="4" id="KW-0804">Transcription</keyword>